<gene>
    <name evidence="2" type="ORF">GCM10007183_17130</name>
    <name evidence="3" type="ORF">SAMEA4412661_00482</name>
</gene>
<dbReference type="AlphaFoldDB" id="A0A240BXW3"/>
<evidence type="ECO:0000313" key="4">
    <source>
        <dbReference type="Proteomes" id="UP000243706"/>
    </source>
</evidence>
<keyword evidence="1" id="KW-0175">Coiled coil</keyword>
<protein>
    <submittedName>
        <fullName evidence="3">Uncharacterized protein</fullName>
    </submittedName>
</protein>
<evidence type="ECO:0000256" key="1">
    <source>
        <dbReference type="SAM" id="Coils"/>
    </source>
</evidence>
<evidence type="ECO:0000313" key="5">
    <source>
        <dbReference type="Proteomes" id="UP000652995"/>
    </source>
</evidence>
<accession>A0A240BXW3</accession>
<reference evidence="2" key="4">
    <citation type="submission" date="2024-05" db="EMBL/GenBank/DDBJ databases">
        <authorList>
            <person name="Sun Q."/>
            <person name="Sedlacek I."/>
        </authorList>
    </citation>
    <scope>NUCLEOTIDE SEQUENCE</scope>
    <source>
        <strain evidence="2">CCM 4175</strain>
    </source>
</reference>
<dbReference type="Proteomes" id="UP000652995">
    <property type="component" value="Unassembled WGS sequence"/>
</dbReference>
<dbReference type="Proteomes" id="UP000243706">
    <property type="component" value="Chromosome 1"/>
</dbReference>
<reference evidence="3 4" key="2">
    <citation type="submission" date="2017-06" db="EMBL/GenBank/DDBJ databases">
        <authorList>
            <consortium name="Pathogen Informatics"/>
        </authorList>
    </citation>
    <scope>NUCLEOTIDE SEQUENCE [LARGE SCALE GENOMIC DNA]</scope>
    <source>
        <strain evidence="3 4">NCTC13833</strain>
    </source>
</reference>
<dbReference type="EMBL" id="LT906464">
    <property type="protein sequence ID" value="SNW00564.1"/>
    <property type="molecule type" value="Genomic_DNA"/>
</dbReference>
<keyword evidence="5" id="KW-1185">Reference proteome</keyword>
<sequence>MDLVTIDYLELKRLITAEARYKEEIAQLEDELQDVKIELNELKRKGYEYD</sequence>
<reference evidence="2" key="1">
    <citation type="journal article" date="2014" name="Int. J. Syst. Evol. Microbiol.">
        <title>Complete genome of a new Firmicutes species belonging to the dominant human colonic microbiota ('Ruminococcus bicirculans') reveals two chromosomes and a selective capacity to utilize plant glucans.</title>
        <authorList>
            <consortium name="NISC Comparative Sequencing Program"/>
            <person name="Wegmann U."/>
            <person name="Louis P."/>
            <person name="Goesmann A."/>
            <person name="Henrissat B."/>
            <person name="Duncan S.H."/>
            <person name="Flint H.J."/>
        </authorList>
    </citation>
    <scope>NUCLEOTIDE SEQUENCE</scope>
    <source>
        <strain evidence="2">CCM 4175</strain>
    </source>
</reference>
<feature type="coiled-coil region" evidence="1">
    <location>
        <begin position="11"/>
        <end position="45"/>
    </location>
</feature>
<reference evidence="5" key="3">
    <citation type="journal article" date="2019" name="Int. J. Syst. Evol. Microbiol.">
        <title>The Global Catalogue of Microorganisms (GCM) 10K type strain sequencing project: providing services to taxonomists for standard genome sequencing and annotation.</title>
        <authorList>
            <consortium name="The Broad Institute Genomics Platform"/>
            <consortium name="The Broad Institute Genome Sequencing Center for Infectious Disease"/>
            <person name="Wu L."/>
            <person name="Ma J."/>
        </authorList>
    </citation>
    <scope>NUCLEOTIDE SEQUENCE [LARGE SCALE GENOMIC DNA]</scope>
    <source>
        <strain evidence="5">CCM 4175</strain>
    </source>
</reference>
<name>A0A240BXW3_9STAP</name>
<organism evidence="3 4">
    <name type="scientific">Staphylococcus muscae</name>
    <dbReference type="NCBI Taxonomy" id="1294"/>
    <lineage>
        <taxon>Bacteria</taxon>
        <taxon>Bacillati</taxon>
        <taxon>Bacillota</taxon>
        <taxon>Bacilli</taxon>
        <taxon>Bacillales</taxon>
        <taxon>Staphylococcaceae</taxon>
        <taxon>Staphylococcus</taxon>
    </lineage>
</organism>
<evidence type="ECO:0000313" key="3">
    <source>
        <dbReference type="EMBL" id="SNW00564.1"/>
    </source>
</evidence>
<proteinExistence type="predicted"/>
<evidence type="ECO:0000313" key="2">
    <source>
        <dbReference type="EMBL" id="GGA93471.1"/>
    </source>
</evidence>
<dbReference type="EMBL" id="BMCB01000010">
    <property type="protein sequence ID" value="GGA93471.1"/>
    <property type="molecule type" value="Genomic_DNA"/>
</dbReference>
<dbReference type="RefSeq" id="WP_157728665.1">
    <property type="nucleotide sequence ID" value="NZ_BMCB01000010.1"/>
</dbReference>